<dbReference type="EMBL" id="JBHRSK010000015">
    <property type="protein sequence ID" value="MFC2969846.1"/>
    <property type="molecule type" value="Genomic_DNA"/>
</dbReference>
<comment type="caution">
    <text evidence="3">The sequence shown here is derived from an EMBL/GenBank/DDBJ whole genome shotgun (WGS) entry which is preliminary data.</text>
</comment>
<protein>
    <submittedName>
        <fullName evidence="3">Periplasmic heavy metal sensor</fullName>
    </submittedName>
</protein>
<reference evidence="4" key="1">
    <citation type="journal article" date="2019" name="Int. J. Syst. Evol. Microbiol.">
        <title>The Global Catalogue of Microorganisms (GCM) 10K type strain sequencing project: providing services to taxonomists for standard genome sequencing and annotation.</title>
        <authorList>
            <consortium name="The Broad Institute Genomics Platform"/>
            <consortium name="The Broad Institute Genome Sequencing Center for Infectious Disease"/>
            <person name="Wu L."/>
            <person name="Ma J."/>
        </authorList>
    </citation>
    <scope>NUCLEOTIDE SEQUENCE [LARGE SCALE GENOMIC DNA]</scope>
    <source>
        <strain evidence="4">KCTC 62192</strain>
    </source>
</reference>
<feature type="compositionally biased region" description="Low complexity" evidence="1">
    <location>
        <begin position="11"/>
        <end position="29"/>
    </location>
</feature>
<dbReference type="RefSeq" id="WP_377834606.1">
    <property type="nucleotide sequence ID" value="NZ_JBHRSK010000015.1"/>
</dbReference>
<evidence type="ECO:0000256" key="2">
    <source>
        <dbReference type="SAM" id="Phobius"/>
    </source>
</evidence>
<sequence>MTETDKTKTAPSGQTPTGQPPTGQSPTGKGANGKGLGGWGRGMRLLLIGSLGLNLVIVGLVAGAVIDHVRRDRPPIVRDLGFGPYSRALSHQDRIALMRGFAQETGGFRAMRREARAEFGRLLELLRAEPFDAAALKALMQKQETRAVERLALGQKLLIERIEAMSPADRRAFADRLQVALAHDGHHRPSPPQGN</sequence>
<feature type="transmembrane region" description="Helical" evidence="2">
    <location>
        <begin position="45"/>
        <end position="66"/>
    </location>
</feature>
<evidence type="ECO:0000313" key="4">
    <source>
        <dbReference type="Proteomes" id="UP001595443"/>
    </source>
</evidence>
<dbReference type="InterPro" id="IPR025961">
    <property type="entry name" value="Metal_resist"/>
</dbReference>
<gene>
    <name evidence="3" type="ORF">ACFOES_17245</name>
</gene>
<keyword evidence="4" id="KW-1185">Reference proteome</keyword>
<feature type="region of interest" description="Disordered" evidence="1">
    <location>
        <begin position="1"/>
        <end position="35"/>
    </location>
</feature>
<dbReference type="Pfam" id="PF13801">
    <property type="entry name" value="Metal_resist"/>
    <property type="match status" value="1"/>
</dbReference>
<organism evidence="3 4">
    <name type="scientific">Acidimangrovimonas pyrenivorans</name>
    <dbReference type="NCBI Taxonomy" id="2030798"/>
    <lineage>
        <taxon>Bacteria</taxon>
        <taxon>Pseudomonadati</taxon>
        <taxon>Pseudomonadota</taxon>
        <taxon>Alphaproteobacteria</taxon>
        <taxon>Rhodobacterales</taxon>
        <taxon>Paracoccaceae</taxon>
        <taxon>Acidimangrovimonas</taxon>
    </lineage>
</organism>
<dbReference type="Proteomes" id="UP001595443">
    <property type="component" value="Unassembled WGS sequence"/>
</dbReference>
<evidence type="ECO:0000313" key="3">
    <source>
        <dbReference type="EMBL" id="MFC2969846.1"/>
    </source>
</evidence>
<keyword evidence="2" id="KW-1133">Transmembrane helix</keyword>
<evidence type="ECO:0000256" key="1">
    <source>
        <dbReference type="SAM" id="MobiDB-lite"/>
    </source>
</evidence>
<keyword evidence="2" id="KW-0472">Membrane</keyword>
<keyword evidence="2" id="KW-0812">Transmembrane</keyword>
<accession>A0ABV7ALH9</accession>
<proteinExistence type="predicted"/>
<name>A0ABV7ALH9_9RHOB</name>